<evidence type="ECO:0000313" key="2">
    <source>
        <dbReference type="EMBL" id="EFC05356.1"/>
    </source>
</evidence>
<dbReference type="PROSITE" id="PS51186">
    <property type="entry name" value="GNAT"/>
    <property type="match status" value="1"/>
</dbReference>
<keyword evidence="2" id="KW-0808">Transferase</keyword>
<protein>
    <submittedName>
        <fullName evidence="2">Acetyltransferase, GNAT family</fullName>
    </submittedName>
</protein>
<dbReference type="EMBL" id="ADFR01000015">
    <property type="protein sequence ID" value="EFC05356.1"/>
    <property type="molecule type" value="Genomic_DNA"/>
</dbReference>
<dbReference type="PANTHER" id="PTHR43415:SF3">
    <property type="entry name" value="GNAT-FAMILY ACETYLTRANSFERASE"/>
    <property type="match status" value="1"/>
</dbReference>
<dbReference type="CDD" id="cd04301">
    <property type="entry name" value="NAT_SF"/>
    <property type="match status" value="1"/>
</dbReference>
<dbReference type="Proteomes" id="UP000005017">
    <property type="component" value="Unassembled WGS sequence"/>
</dbReference>
<organism evidence="2 3">
    <name type="scientific">Bulleidia extructa W1219</name>
    <dbReference type="NCBI Taxonomy" id="679192"/>
    <lineage>
        <taxon>Bacteria</taxon>
        <taxon>Bacillati</taxon>
        <taxon>Bacillota</taxon>
        <taxon>Erysipelotrichia</taxon>
        <taxon>Erysipelotrichales</taxon>
        <taxon>Erysipelotrichaceae</taxon>
        <taxon>Bulleidia</taxon>
    </lineage>
</organism>
<evidence type="ECO:0000259" key="1">
    <source>
        <dbReference type="PROSITE" id="PS51186"/>
    </source>
</evidence>
<name>D2MQ33_9FIRM</name>
<dbReference type="RefSeq" id="WP_006627496.1">
    <property type="nucleotide sequence ID" value="NZ_ADFR01000015.1"/>
</dbReference>
<comment type="caution">
    <text evidence="2">The sequence shown here is derived from an EMBL/GenBank/DDBJ whole genome shotgun (WGS) entry which is preliminary data.</text>
</comment>
<gene>
    <name evidence="2" type="ORF">HMPREF9013_1381</name>
</gene>
<dbReference type="AlphaFoldDB" id="D2MQ33"/>
<dbReference type="GO" id="GO:0016747">
    <property type="term" value="F:acyltransferase activity, transferring groups other than amino-acyl groups"/>
    <property type="evidence" value="ECO:0007669"/>
    <property type="project" value="InterPro"/>
</dbReference>
<evidence type="ECO:0000313" key="3">
    <source>
        <dbReference type="Proteomes" id="UP000005017"/>
    </source>
</evidence>
<reference evidence="3" key="1">
    <citation type="submission" date="2009-12" db="EMBL/GenBank/DDBJ databases">
        <title>Sequence of Clostridiales genomosp. BVAB3 str. UPII9-5.</title>
        <authorList>
            <person name="Madupu R."/>
            <person name="Durkin A.S."/>
            <person name="Torralba M."/>
            <person name="Methe B."/>
            <person name="Sutton G.G."/>
            <person name="Strausberg R.L."/>
            <person name="Nelson K.E."/>
        </authorList>
    </citation>
    <scope>NUCLEOTIDE SEQUENCE [LARGE SCALE GENOMIC DNA]</scope>
    <source>
        <strain evidence="3">W1219</strain>
    </source>
</reference>
<dbReference type="eggNOG" id="COG1670">
    <property type="taxonomic scope" value="Bacteria"/>
</dbReference>
<sequence>MKELIQYRNQLLQGDKIRLRGTTESDRAIFAKWWNEDSLLLGNRSRLFPTYEEKNDQLFMEWSSNEKKDGFGLTIENHEGKVVGHLSCFGLTLPERIATLGIFIGPDYQGHGYGSEAMRKGIELAFEELNAHKVELNVFSYNDSAIHVYEKVGFVKEGVRRAASYHRGRYYDVITMGILEEEYYRRDEIEERK</sequence>
<dbReference type="PANTHER" id="PTHR43415">
    <property type="entry name" value="SPERMIDINE N(1)-ACETYLTRANSFERASE"/>
    <property type="match status" value="1"/>
</dbReference>
<dbReference type="InterPro" id="IPR016181">
    <property type="entry name" value="Acyl_CoA_acyltransferase"/>
</dbReference>
<dbReference type="STRING" id="679192.HMPREF9013_1381"/>
<dbReference type="Gene3D" id="3.40.630.30">
    <property type="match status" value="1"/>
</dbReference>
<keyword evidence="3" id="KW-1185">Reference proteome</keyword>
<dbReference type="SUPFAM" id="SSF55729">
    <property type="entry name" value="Acyl-CoA N-acyltransferases (Nat)"/>
    <property type="match status" value="1"/>
</dbReference>
<dbReference type="OrthoDB" id="9795206at2"/>
<dbReference type="InterPro" id="IPR000182">
    <property type="entry name" value="GNAT_dom"/>
</dbReference>
<accession>D2MQ33</accession>
<dbReference type="Pfam" id="PF13302">
    <property type="entry name" value="Acetyltransf_3"/>
    <property type="match status" value="1"/>
</dbReference>
<feature type="domain" description="N-acetyltransferase" evidence="1">
    <location>
        <begin position="17"/>
        <end position="177"/>
    </location>
</feature>
<proteinExistence type="predicted"/>